<evidence type="ECO:0000313" key="10">
    <source>
        <dbReference type="Proteomes" id="UP000675781"/>
    </source>
</evidence>
<dbReference type="InterPro" id="IPR017881">
    <property type="entry name" value="NirD"/>
</dbReference>
<dbReference type="Gene3D" id="2.102.10.10">
    <property type="entry name" value="Rieske [2Fe-2S] iron-sulphur domain"/>
    <property type="match status" value="1"/>
</dbReference>
<keyword evidence="4" id="KW-0408">Iron</keyword>
<dbReference type="PANTHER" id="PTHR40562">
    <property type="match status" value="1"/>
</dbReference>
<feature type="region of interest" description="Disordered" evidence="7">
    <location>
        <begin position="1"/>
        <end position="31"/>
    </location>
</feature>
<dbReference type="PROSITE" id="PS51296">
    <property type="entry name" value="RIESKE"/>
    <property type="match status" value="1"/>
</dbReference>
<evidence type="ECO:0000256" key="4">
    <source>
        <dbReference type="ARBA" id="ARBA00023004"/>
    </source>
</evidence>
<keyword evidence="3" id="KW-0560">Oxidoreductase</keyword>
<dbReference type="GO" id="GO:0042128">
    <property type="term" value="P:nitrate assimilation"/>
    <property type="evidence" value="ECO:0007669"/>
    <property type="project" value="UniProtKB-KW"/>
</dbReference>
<comment type="caution">
    <text evidence="9">The sequence shown here is derived from an EMBL/GenBank/DDBJ whole genome shotgun (WGS) entry which is preliminary data.</text>
</comment>
<dbReference type="PROSITE" id="PS51300">
    <property type="entry name" value="NIRD"/>
    <property type="match status" value="1"/>
</dbReference>
<keyword evidence="6" id="KW-0534">Nitrate assimilation</keyword>
<dbReference type="SUPFAM" id="SSF50022">
    <property type="entry name" value="ISP domain"/>
    <property type="match status" value="1"/>
</dbReference>
<dbReference type="Pfam" id="PF13806">
    <property type="entry name" value="Rieske_2"/>
    <property type="match status" value="1"/>
</dbReference>
<dbReference type="GO" id="GO:0004497">
    <property type="term" value="F:monooxygenase activity"/>
    <property type="evidence" value="ECO:0007669"/>
    <property type="project" value="UniProtKB-ARBA"/>
</dbReference>
<evidence type="ECO:0000256" key="3">
    <source>
        <dbReference type="ARBA" id="ARBA00023002"/>
    </source>
</evidence>
<organism evidence="9 10">
    <name type="scientific">Actinospica durhamensis</name>
    <dbReference type="NCBI Taxonomy" id="1508375"/>
    <lineage>
        <taxon>Bacteria</taxon>
        <taxon>Bacillati</taxon>
        <taxon>Actinomycetota</taxon>
        <taxon>Actinomycetes</taxon>
        <taxon>Catenulisporales</taxon>
        <taxon>Actinospicaceae</taxon>
        <taxon>Actinospica</taxon>
    </lineage>
</organism>
<dbReference type="EMBL" id="JAGSOG010000215">
    <property type="protein sequence ID" value="MBR7837593.1"/>
    <property type="molecule type" value="Genomic_DNA"/>
</dbReference>
<dbReference type="RefSeq" id="WP_212532062.1">
    <property type="nucleotide sequence ID" value="NZ_JAGSOG010000215.1"/>
</dbReference>
<keyword evidence="5" id="KW-0411">Iron-sulfur</keyword>
<keyword evidence="10" id="KW-1185">Reference proteome</keyword>
<evidence type="ECO:0000256" key="7">
    <source>
        <dbReference type="SAM" id="MobiDB-lite"/>
    </source>
</evidence>
<dbReference type="Proteomes" id="UP000675781">
    <property type="component" value="Unassembled WGS sequence"/>
</dbReference>
<evidence type="ECO:0000313" key="9">
    <source>
        <dbReference type="EMBL" id="MBR7837593.1"/>
    </source>
</evidence>
<keyword evidence="2" id="KW-0479">Metal-binding</keyword>
<evidence type="ECO:0000256" key="5">
    <source>
        <dbReference type="ARBA" id="ARBA00023014"/>
    </source>
</evidence>
<proteinExistence type="predicted"/>
<sequence length="155" mass="15714">MTIEMDSVRTDAPGGSDSSSGSGAGSGSGGARPVRVCKYDTLTPGRGVAVLMPDRSQAAVFRTLDGRLFAVGNLDPATGAYVISRGLTGSREGAATVASPMLKHVYDLATGRCVDGPAGPEPFTLPTFSVYCDNGVVYLRSAPETDSPNAAGGTP</sequence>
<dbReference type="InterPro" id="IPR017941">
    <property type="entry name" value="Rieske_2Fe-2S"/>
</dbReference>
<gene>
    <name evidence="9" type="ORF">KDL01_30215</name>
</gene>
<dbReference type="PANTHER" id="PTHR40562:SF1">
    <property type="entry name" value="NITRITE REDUCTASE (NADH) SMALL SUBUNIT"/>
    <property type="match status" value="1"/>
</dbReference>
<dbReference type="AlphaFoldDB" id="A0A941EUQ8"/>
<feature type="domain" description="Rieske" evidence="8">
    <location>
        <begin position="34"/>
        <end position="139"/>
    </location>
</feature>
<evidence type="ECO:0000256" key="6">
    <source>
        <dbReference type="ARBA" id="ARBA00023063"/>
    </source>
</evidence>
<protein>
    <submittedName>
        <fullName evidence="9">Nitrite reductase (NAD(P)H) small subunit</fullName>
    </submittedName>
</protein>
<evidence type="ECO:0000256" key="2">
    <source>
        <dbReference type="ARBA" id="ARBA00022723"/>
    </source>
</evidence>
<dbReference type="GO" id="GO:0016705">
    <property type="term" value="F:oxidoreductase activity, acting on paired donors, with incorporation or reduction of molecular oxygen"/>
    <property type="evidence" value="ECO:0007669"/>
    <property type="project" value="UniProtKB-ARBA"/>
</dbReference>
<evidence type="ECO:0000259" key="8">
    <source>
        <dbReference type="PROSITE" id="PS51296"/>
    </source>
</evidence>
<dbReference type="GO" id="GO:0008942">
    <property type="term" value="F:nitrite reductase [NAD(P)H] activity"/>
    <property type="evidence" value="ECO:0007669"/>
    <property type="project" value="InterPro"/>
</dbReference>
<accession>A0A941EUQ8</accession>
<name>A0A941EUQ8_9ACTN</name>
<evidence type="ECO:0000256" key="1">
    <source>
        <dbReference type="ARBA" id="ARBA00022714"/>
    </source>
</evidence>
<dbReference type="InterPro" id="IPR012748">
    <property type="entry name" value="Rieske-like_NirD"/>
</dbReference>
<dbReference type="InterPro" id="IPR036922">
    <property type="entry name" value="Rieske_2Fe-2S_sf"/>
</dbReference>
<dbReference type="GO" id="GO:0046872">
    <property type="term" value="F:metal ion binding"/>
    <property type="evidence" value="ECO:0007669"/>
    <property type="project" value="UniProtKB-KW"/>
</dbReference>
<reference evidence="9" key="1">
    <citation type="submission" date="2021-04" db="EMBL/GenBank/DDBJ databases">
        <title>Genome based classification of Actinospica acidithermotolerans sp. nov., an actinobacterium isolated from an Indonesian hot spring.</title>
        <authorList>
            <person name="Kusuma A.B."/>
            <person name="Putra K.E."/>
            <person name="Nafisah S."/>
            <person name="Loh J."/>
            <person name="Nouioui I."/>
            <person name="Goodfellow M."/>
        </authorList>
    </citation>
    <scope>NUCLEOTIDE SEQUENCE</scope>
    <source>
        <strain evidence="9">CSCA 57</strain>
    </source>
</reference>
<dbReference type="GO" id="GO:0051537">
    <property type="term" value="F:2 iron, 2 sulfur cluster binding"/>
    <property type="evidence" value="ECO:0007669"/>
    <property type="project" value="UniProtKB-KW"/>
</dbReference>
<keyword evidence="1" id="KW-0001">2Fe-2S</keyword>